<dbReference type="InterPro" id="IPR001251">
    <property type="entry name" value="CRAL-TRIO_dom"/>
</dbReference>
<feature type="domain" description="CRAL-TRIO" evidence="1">
    <location>
        <begin position="81"/>
        <end position="240"/>
    </location>
</feature>
<accession>A0AA38MEH7</accession>
<dbReference type="AlphaFoldDB" id="A0AA38MEH7"/>
<protein>
    <recommendedName>
        <fullName evidence="1">CRAL-TRIO domain-containing protein</fullName>
    </recommendedName>
</protein>
<keyword evidence="3" id="KW-1185">Reference proteome</keyword>
<dbReference type="InterPro" id="IPR036865">
    <property type="entry name" value="CRAL-TRIO_dom_sf"/>
</dbReference>
<evidence type="ECO:0000259" key="1">
    <source>
        <dbReference type="PROSITE" id="PS50191"/>
    </source>
</evidence>
<dbReference type="Gene3D" id="1.20.5.1200">
    <property type="entry name" value="Alpha-tocopherol transfer"/>
    <property type="match status" value="1"/>
</dbReference>
<dbReference type="Pfam" id="PF00650">
    <property type="entry name" value="CRAL_TRIO"/>
    <property type="match status" value="1"/>
</dbReference>
<dbReference type="GO" id="GO:0016020">
    <property type="term" value="C:membrane"/>
    <property type="evidence" value="ECO:0007669"/>
    <property type="project" value="TreeGrafter"/>
</dbReference>
<sequence>MEQNTKLFHLEENTLSSVVQAYNRTEQSLAEDVKNFKKWMQLQHNLPEILEEAKVKIDMYYTFRSQVLEIVGNMNPNCSNIKEMANLMHHVPLPKLTKDMYRVFVSKCRTKDKVGQIEPYDVLKMAANLQEIRLKEDIMFRDIFIFDIEGTCMSFLSKLTPNFAGTAITLYQKIYSLLVQGVYIINTVPYVSTLLAIAKTFLKPKIIKRIHVCKDTSILKEHFSSEILPKDYGGTEKSVEELHELCQLKFQDYRDRFNLLDELRVNENLRPTRLANENDELLGYHGKFKKLDID</sequence>
<proteinExistence type="predicted"/>
<dbReference type="Gene3D" id="3.40.525.10">
    <property type="entry name" value="CRAL-TRIO lipid binding domain"/>
    <property type="match status" value="1"/>
</dbReference>
<dbReference type="PANTHER" id="PTHR10174:SF222">
    <property type="entry name" value="GH10083P-RELATED"/>
    <property type="match status" value="1"/>
</dbReference>
<dbReference type="SMART" id="SM00516">
    <property type="entry name" value="SEC14"/>
    <property type="match status" value="1"/>
</dbReference>
<comment type="caution">
    <text evidence="2">The sequence shown here is derived from an EMBL/GenBank/DDBJ whole genome shotgun (WGS) entry which is preliminary data.</text>
</comment>
<dbReference type="EMBL" id="JALNTZ010000004">
    <property type="protein sequence ID" value="KAJ3654080.1"/>
    <property type="molecule type" value="Genomic_DNA"/>
</dbReference>
<evidence type="ECO:0000313" key="3">
    <source>
        <dbReference type="Proteomes" id="UP001168821"/>
    </source>
</evidence>
<dbReference type="PANTHER" id="PTHR10174">
    <property type="entry name" value="ALPHA-TOCOPHEROL TRANSFER PROTEIN-RELATED"/>
    <property type="match status" value="1"/>
</dbReference>
<organism evidence="2 3">
    <name type="scientific">Zophobas morio</name>
    <dbReference type="NCBI Taxonomy" id="2755281"/>
    <lineage>
        <taxon>Eukaryota</taxon>
        <taxon>Metazoa</taxon>
        <taxon>Ecdysozoa</taxon>
        <taxon>Arthropoda</taxon>
        <taxon>Hexapoda</taxon>
        <taxon>Insecta</taxon>
        <taxon>Pterygota</taxon>
        <taxon>Neoptera</taxon>
        <taxon>Endopterygota</taxon>
        <taxon>Coleoptera</taxon>
        <taxon>Polyphaga</taxon>
        <taxon>Cucujiformia</taxon>
        <taxon>Tenebrionidae</taxon>
        <taxon>Zophobas</taxon>
    </lineage>
</organism>
<evidence type="ECO:0000313" key="2">
    <source>
        <dbReference type="EMBL" id="KAJ3654080.1"/>
    </source>
</evidence>
<gene>
    <name evidence="2" type="ORF">Zmor_013293</name>
</gene>
<dbReference type="GO" id="GO:1902936">
    <property type="term" value="F:phosphatidylinositol bisphosphate binding"/>
    <property type="evidence" value="ECO:0007669"/>
    <property type="project" value="TreeGrafter"/>
</dbReference>
<dbReference type="CDD" id="cd00170">
    <property type="entry name" value="SEC14"/>
    <property type="match status" value="1"/>
</dbReference>
<reference evidence="2" key="1">
    <citation type="journal article" date="2023" name="G3 (Bethesda)">
        <title>Whole genome assemblies of Zophobas morio and Tenebrio molitor.</title>
        <authorList>
            <person name="Kaur S."/>
            <person name="Stinson S.A."/>
            <person name="diCenzo G.C."/>
        </authorList>
    </citation>
    <scope>NUCLEOTIDE SEQUENCE</scope>
    <source>
        <strain evidence="2">QUZm001</strain>
    </source>
</reference>
<dbReference type="Proteomes" id="UP001168821">
    <property type="component" value="Unassembled WGS sequence"/>
</dbReference>
<dbReference type="PROSITE" id="PS50191">
    <property type="entry name" value="CRAL_TRIO"/>
    <property type="match status" value="1"/>
</dbReference>
<dbReference type="SUPFAM" id="SSF52087">
    <property type="entry name" value="CRAL/TRIO domain"/>
    <property type="match status" value="1"/>
</dbReference>
<name>A0AA38MEH7_9CUCU</name>